<protein>
    <recommendedName>
        <fullName evidence="3">Antibiotic biosynthesis monooxygenase</fullName>
    </recommendedName>
</protein>
<dbReference type="OrthoDB" id="6105906at2"/>
<dbReference type="InterPro" id="IPR011008">
    <property type="entry name" value="Dimeric_a/b-barrel"/>
</dbReference>
<gene>
    <name evidence="1" type="ORF">SAMN05216298_1942</name>
</gene>
<evidence type="ECO:0000313" key="1">
    <source>
        <dbReference type="EMBL" id="SDK90309.1"/>
    </source>
</evidence>
<accession>A0A1G9FPL5</accession>
<evidence type="ECO:0008006" key="3">
    <source>
        <dbReference type="Google" id="ProtNLM"/>
    </source>
</evidence>
<reference evidence="2" key="1">
    <citation type="submission" date="2016-10" db="EMBL/GenBank/DDBJ databases">
        <authorList>
            <person name="Varghese N."/>
            <person name="Submissions S."/>
        </authorList>
    </citation>
    <scope>NUCLEOTIDE SEQUENCE [LARGE SCALE GENOMIC DNA]</scope>
    <source>
        <strain evidence="2">CGMCC 4.3147</strain>
    </source>
</reference>
<dbReference type="Gene3D" id="3.30.70.100">
    <property type="match status" value="1"/>
</dbReference>
<sequence>MAASGVPQHEGGYAVVHRWRVRPGYEDLFVEGWSRVTHAIHRSCGGYGSRLHRAEDGLWMAYARWPDREAPDRCEHEDAEGEAMMSVSVAESLPVMHLEITADLLAEPGLAG</sequence>
<name>A0A1G9FPL5_9ACTN</name>
<dbReference type="AlphaFoldDB" id="A0A1G9FPL5"/>
<dbReference type="SUPFAM" id="SSF54909">
    <property type="entry name" value="Dimeric alpha+beta barrel"/>
    <property type="match status" value="1"/>
</dbReference>
<dbReference type="RefSeq" id="WP_091046778.1">
    <property type="nucleotide sequence ID" value="NZ_FNGF01000002.1"/>
</dbReference>
<keyword evidence="2" id="KW-1185">Reference proteome</keyword>
<organism evidence="1 2">
    <name type="scientific">Glycomyces sambucus</name>
    <dbReference type="NCBI Taxonomy" id="380244"/>
    <lineage>
        <taxon>Bacteria</taxon>
        <taxon>Bacillati</taxon>
        <taxon>Actinomycetota</taxon>
        <taxon>Actinomycetes</taxon>
        <taxon>Glycomycetales</taxon>
        <taxon>Glycomycetaceae</taxon>
        <taxon>Glycomyces</taxon>
    </lineage>
</organism>
<dbReference type="Proteomes" id="UP000198662">
    <property type="component" value="Unassembled WGS sequence"/>
</dbReference>
<dbReference type="EMBL" id="FNGF01000002">
    <property type="protein sequence ID" value="SDK90309.1"/>
    <property type="molecule type" value="Genomic_DNA"/>
</dbReference>
<evidence type="ECO:0000313" key="2">
    <source>
        <dbReference type="Proteomes" id="UP000198662"/>
    </source>
</evidence>
<proteinExistence type="predicted"/>